<dbReference type="EMBL" id="LR797450">
    <property type="protein sequence ID" value="CAB4217428.1"/>
    <property type="molecule type" value="Genomic_DNA"/>
</dbReference>
<protein>
    <submittedName>
        <fullName evidence="1">Uncharacterized protein</fullName>
    </submittedName>
</protein>
<name>A0A6J5QM27_9CAUD</name>
<organism evidence="1">
    <name type="scientific">uncultured Caudovirales phage</name>
    <dbReference type="NCBI Taxonomy" id="2100421"/>
    <lineage>
        <taxon>Viruses</taxon>
        <taxon>Duplodnaviria</taxon>
        <taxon>Heunggongvirae</taxon>
        <taxon>Uroviricota</taxon>
        <taxon>Caudoviricetes</taxon>
        <taxon>Peduoviridae</taxon>
        <taxon>Maltschvirus</taxon>
        <taxon>Maltschvirus maltsch</taxon>
    </lineage>
</organism>
<evidence type="ECO:0000313" key="4">
    <source>
        <dbReference type="EMBL" id="CAB5231319.1"/>
    </source>
</evidence>
<evidence type="ECO:0000313" key="3">
    <source>
        <dbReference type="EMBL" id="CAB4217428.1"/>
    </source>
</evidence>
<dbReference type="EMBL" id="LR798430">
    <property type="protein sequence ID" value="CAB5231319.1"/>
    <property type="molecule type" value="Genomic_DNA"/>
</dbReference>
<reference evidence="1" key="1">
    <citation type="submission" date="2020-05" db="EMBL/GenBank/DDBJ databases">
        <authorList>
            <person name="Chiriac C."/>
            <person name="Salcher M."/>
            <person name="Ghai R."/>
            <person name="Kavagutti S V."/>
        </authorList>
    </citation>
    <scope>NUCLEOTIDE SEQUENCE</scope>
</reference>
<sequence length="141" mass="15065">MKLKLSIFPLLIALLFAFTLPAQTVSNGALYPDPVPQSASVEVNKAVATSAHCVHAAYTNGEVIVRYDGTAYFFRDGDVTNPDGLDYDGLTISDNGTVITASGTGFYAYVEKDTGKALVKSGVTTYYFFPFQPTFTAVGAK</sequence>
<accession>A0A6J5QM27</accession>
<gene>
    <name evidence="1" type="ORF">UFOVP1127_105</name>
    <name evidence="2" type="ORF">UFOVP1242_105</name>
    <name evidence="3" type="ORF">UFOVP1492_29</name>
    <name evidence="4" type="ORF">UFOVP1580_58</name>
</gene>
<dbReference type="EMBL" id="LR797197">
    <property type="protein sequence ID" value="CAB4193569.1"/>
    <property type="molecule type" value="Genomic_DNA"/>
</dbReference>
<dbReference type="EMBL" id="LR797075">
    <property type="protein sequence ID" value="CAB4185600.1"/>
    <property type="molecule type" value="Genomic_DNA"/>
</dbReference>
<evidence type="ECO:0000313" key="2">
    <source>
        <dbReference type="EMBL" id="CAB4193569.1"/>
    </source>
</evidence>
<evidence type="ECO:0000313" key="1">
    <source>
        <dbReference type="EMBL" id="CAB4185600.1"/>
    </source>
</evidence>
<proteinExistence type="predicted"/>